<reference evidence="2 3" key="1">
    <citation type="submission" date="2019-07" db="EMBL/GenBank/DDBJ databases">
        <title>De Novo Assembly of kiwifruit Actinidia rufa.</title>
        <authorList>
            <person name="Sugita-Konishi S."/>
            <person name="Sato K."/>
            <person name="Mori E."/>
            <person name="Abe Y."/>
            <person name="Kisaki G."/>
            <person name="Hamano K."/>
            <person name="Suezawa K."/>
            <person name="Otani M."/>
            <person name="Fukuda T."/>
            <person name="Manabe T."/>
            <person name="Gomi K."/>
            <person name="Tabuchi M."/>
            <person name="Akimitsu K."/>
            <person name="Kataoka I."/>
        </authorList>
    </citation>
    <scope>NUCLEOTIDE SEQUENCE [LARGE SCALE GENOMIC DNA]</scope>
    <source>
        <strain evidence="3">cv. Fuchu</strain>
    </source>
</reference>
<proteinExistence type="predicted"/>
<name>A0A7J0EPD7_9ERIC</name>
<keyword evidence="3" id="KW-1185">Reference proteome</keyword>
<evidence type="ECO:0000313" key="2">
    <source>
        <dbReference type="EMBL" id="GFY88160.1"/>
    </source>
</evidence>
<dbReference type="EMBL" id="BJWL01000006">
    <property type="protein sequence ID" value="GFY88160.1"/>
    <property type="molecule type" value="Genomic_DNA"/>
</dbReference>
<evidence type="ECO:0000256" key="1">
    <source>
        <dbReference type="SAM" id="MobiDB-lite"/>
    </source>
</evidence>
<feature type="region of interest" description="Disordered" evidence="1">
    <location>
        <begin position="29"/>
        <end position="96"/>
    </location>
</feature>
<evidence type="ECO:0000313" key="3">
    <source>
        <dbReference type="Proteomes" id="UP000585474"/>
    </source>
</evidence>
<organism evidence="2 3">
    <name type="scientific">Actinidia rufa</name>
    <dbReference type="NCBI Taxonomy" id="165716"/>
    <lineage>
        <taxon>Eukaryota</taxon>
        <taxon>Viridiplantae</taxon>
        <taxon>Streptophyta</taxon>
        <taxon>Embryophyta</taxon>
        <taxon>Tracheophyta</taxon>
        <taxon>Spermatophyta</taxon>
        <taxon>Magnoliopsida</taxon>
        <taxon>eudicotyledons</taxon>
        <taxon>Gunneridae</taxon>
        <taxon>Pentapetalae</taxon>
        <taxon>asterids</taxon>
        <taxon>Ericales</taxon>
        <taxon>Actinidiaceae</taxon>
        <taxon>Actinidia</taxon>
    </lineage>
</organism>
<feature type="compositionally biased region" description="Basic and acidic residues" evidence="1">
    <location>
        <begin position="39"/>
        <end position="51"/>
    </location>
</feature>
<dbReference type="Proteomes" id="UP000585474">
    <property type="component" value="Unassembled WGS sequence"/>
</dbReference>
<gene>
    <name evidence="2" type="ORF">Acr_06g0001000</name>
</gene>
<accession>A0A7J0EPD7</accession>
<comment type="caution">
    <text evidence="2">The sequence shown here is derived from an EMBL/GenBank/DDBJ whole genome shotgun (WGS) entry which is preliminary data.</text>
</comment>
<sequence length="96" mass="10700">MSRDIFLGGDRFYNPPAIRRHRQMLQQQKLLNPQIPRPVKSEAAAENRTDLDDSAATLSKPPSVGSASPPRPRTNATNLDRLEESVTPLPLYAPPR</sequence>
<dbReference type="AlphaFoldDB" id="A0A7J0EPD7"/>
<protein>
    <submittedName>
        <fullName evidence="2">Uncharacterized protein</fullName>
    </submittedName>
</protein>